<dbReference type="PANTHER" id="PTHR33887">
    <property type="entry name" value="PB1 DOMAIN-CONTAINING PROTEIN"/>
    <property type="match status" value="1"/>
</dbReference>
<dbReference type="OMA" id="RETYWLI"/>
<dbReference type="GeneID" id="756370"/>
<keyword evidence="3" id="KW-1185">Reference proteome</keyword>
<evidence type="ECO:0000313" key="3">
    <source>
        <dbReference type="Proteomes" id="UP000007110"/>
    </source>
</evidence>
<dbReference type="FunCoup" id="A0A7M7LKZ1">
    <property type="interactions" value="1"/>
</dbReference>
<dbReference type="KEGG" id="spu:756370"/>
<dbReference type="InParanoid" id="A0A7M7LKZ1"/>
<organism evidence="2 3">
    <name type="scientific">Strongylocentrotus purpuratus</name>
    <name type="common">Purple sea urchin</name>
    <dbReference type="NCBI Taxonomy" id="7668"/>
    <lineage>
        <taxon>Eukaryota</taxon>
        <taxon>Metazoa</taxon>
        <taxon>Echinodermata</taxon>
        <taxon>Eleutherozoa</taxon>
        <taxon>Echinozoa</taxon>
        <taxon>Echinoidea</taxon>
        <taxon>Euechinoidea</taxon>
        <taxon>Echinacea</taxon>
        <taxon>Camarodonta</taxon>
        <taxon>Echinidea</taxon>
        <taxon>Strongylocentrotidae</taxon>
        <taxon>Strongylocentrotus</taxon>
    </lineage>
</organism>
<protein>
    <submittedName>
        <fullName evidence="2">Uncharacterized protein</fullName>
    </submittedName>
</protein>
<sequence>MCHQKKMVFITVKYGDNQQQLFNPFCTSMNLLESIRKQCHSSEDGATLDLSDGSGNVKNLHSADNLQSYANSFLEGRETYWLIKVEKGATNLEPTVYSLLISNPEETCPELQSRLKDLSRPPSMPKGKESWTNVRKKLNKTKSSLNLGKSPRNASGKGKR</sequence>
<accession>A0A7M7LKZ1</accession>
<dbReference type="OrthoDB" id="2109241at2759"/>
<evidence type="ECO:0000313" key="2">
    <source>
        <dbReference type="EnsemblMetazoa" id="XP_001194759"/>
    </source>
</evidence>
<dbReference type="Proteomes" id="UP000007110">
    <property type="component" value="Unassembled WGS sequence"/>
</dbReference>
<reference evidence="2" key="2">
    <citation type="submission" date="2021-01" db="UniProtKB">
        <authorList>
            <consortium name="EnsemblMetazoa"/>
        </authorList>
    </citation>
    <scope>IDENTIFICATION</scope>
</reference>
<feature type="region of interest" description="Disordered" evidence="1">
    <location>
        <begin position="116"/>
        <end position="160"/>
    </location>
</feature>
<dbReference type="InterPro" id="IPR039471">
    <property type="entry name" value="CXorf65-like"/>
</dbReference>
<dbReference type="EnsemblMetazoa" id="XM_001194759">
    <property type="protein sequence ID" value="XP_001194759"/>
    <property type="gene ID" value="LOC756370"/>
</dbReference>
<reference evidence="3" key="1">
    <citation type="submission" date="2015-02" db="EMBL/GenBank/DDBJ databases">
        <title>Genome sequencing for Strongylocentrotus purpuratus.</title>
        <authorList>
            <person name="Murali S."/>
            <person name="Liu Y."/>
            <person name="Vee V."/>
            <person name="English A."/>
            <person name="Wang M."/>
            <person name="Skinner E."/>
            <person name="Han Y."/>
            <person name="Muzny D.M."/>
            <person name="Worley K.C."/>
            <person name="Gibbs R.A."/>
        </authorList>
    </citation>
    <scope>NUCLEOTIDE SEQUENCE</scope>
</reference>
<dbReference type="AlphaFoldDB" id="A0A7M7LKZ1"/>
<feature type="compositionally biased region" description="Low complexity" evidence="1">
    <location>
        <begin position="141"/>
        <end position="150"/>
    </location>
</feature>
<dbReference type="RefSeq" id="XP_001194759.2">
    <property type="nucleotide sequence ID" value="XM_001194759.4"/>
</dbReference>
<proteinExistence type="predicted"/>
<dbReference type="Pfam" id="PF15874">
    <property type="entry name" value="Il2rg"/>
    <property type="match status" value="1"/>
</dbReference>
<evidence type="ECO:0000256" key="1">
    <source>
        <dbReference type="SAM" id="MobiDB-lite"/>
    </source>
</evidence>
<name>A0A7M7LKZ1_STRPU</name>
<dbReference type="PANTHER" id="PTHR33887:SF6">
    <property type="entry name" value="CIDE-N DOMAIN-CONTAINING PROTEIN"/>
    <property type="match status" value="1"/>
</dbReference>